<keyword evidence="1" id="KW-0547">Nucleotide-binding</keyword>
<dbReference type="NCBIfam" id="NF004879">
    <property type="entry name" value="PRK06241.1-4"/>
    <property type="match status" value="1"/>
</dbReference>
<comment type="similarity">
    <text evidence="4">Belongs to the rifampicin phosphotransferase family.</text>
</comment>
<evidence type="ECO:0000256" key="6">
    <source>
        <dbReference type="ARBA" id="ARBA00074400"/>
    </source>
</evidence>
<dbReference type="PANTHER" id="PTHR43615">
    <property type="entry name" value="PHOSPHOENOLPYRUVATE SYNTHASE-RELATED"/>
    <property type="match status" value="1"/>
</dbReference>
<dbReference type="InterPro" id="IPR008279">
    <property type="entry name" value="PEP-util_enz_mobile_dom"/>
</dbReference>
<dbReference type="SUPFAM" id="SSF56059">
    <property type="entry name" value="Glutathione synthetase ATP-binding domain-like"/>
    <property type="match status" value="1"/>
</dbReference>
<dbReference type="NCBIfam" id="NF004877">
    <property type="entry name" value="PRK06241.1-2"/>
    <property type="match status" value="1"/>
</dbReference>
<dbReference type="OrthoDB" id="9765468at2"/>
<dbReference type="NCBIfam" id="NF004878">
    <property type="entry name" value="PRK06241.1-3"/>
    <property type="match status" value="1"/>
</dbReference>
<dbReference type="InterPro" id="IPR036637">
    <property type="entry name" value="Phosphohistidine_dom_sf"/>
</dbReference>
<name>A0A1G6K6J9_9BACL</name>
<evidence type="ECO:0000313" key="10">
    <source>
        <dbReference type="EMBL" id="SDC26471.1"/>
    </source>
</evidence>
<dbReference type="InterPro" id="IPR002192">
    <property type="entry name" value="PPDK_AMP/ATP-bd"/>
</dbReference>
<evidence type="ECO:0000256" key="5">
    <source>
        <dbReference type="ARBA" id="ARBA00066332"/>
    </source>
</evidence>
<dbReference type="RefSeq" id="WP_091567237.1">
    <property type="nucleotide sequence ID" value="NZ_FMZA01000005.1"/>
</dbReference>
<evidence type="ECO:0000256" key="2">
    <source>
        <dbReference type="ARBA" id="ARBA00022840"/>
    </source>
</evidence>
<protein>
    <recommendedName>
        <fullName evidence="6">Rifampicin phosphotransferase</fullName>
        <ecNumber evidence="5">2.7.9.6</ecNumber>
    </recommendedName>
    <alternativeName>
        <fullName evidence="7">Rifampin phosphotransferase</fullName>
    </alternativeName>
</protein>
<evidence type="ECO:0000256" key="4">
    <source>
        <dbReference type="ARBA" id="ARBA00061332"/>
    </source>
</evidence>
<feature type="domain" description="Pyruvate phosphate dikinase AMP/ATP-binding" evidence="9">
    <location>
        <begin position="17"/>
        <end position="315"/>
    </location>
</feature>
<dbReference type="GO" id="GO:0016301">
    <property type="term" value="F:kinase activity"/>
    <property type="evidence" value="ECO:0007669"/>
    <property type="project" value="UniProtKB-KW"/>
</dbReference>
<dbReference type="FunFam" id="3.50.30.10:FF:000007">
    <property type="entry name" value="Phosphoenolpyruvate synthase"/>
    <property type="match status" value="1"/>
</dbReference>
<dbReference type="AlphaFoldDB" id="A0A1G6K6J9"/>
<keyword evidence="10" id="KW-0808">Transferase</keyword>
<evidence type="ECO:0000256" key="1">
    <source>
        <dbReference type="ARBA" id="ARBA00022741"/>
    </source>
</evidence>
<dbReference type="PANTHER" id="PTHR43615:SF1">
    <property type="entry name" value="PPDK_N DOMAIN-CONTAINING PROTEIN"/>
    <property type="match status" value="1"/>
</dbReference>
<dbReference type="GO" id="GO:0005524">
    <property type="term" value="F:ATP binding"/>
    <property type="evidence" value="ECO:0007669"/>
    <property type="project" value="UniProtKB-KW"/>
</dbReference>
<keyword evidence="10" id="KW-0670">Pyruvate</keyword>
<dbReference type="SUPFAM" id="SSF52009">
    <property type="entry name" value="Phosphohistidine domain"/>
    <property type="match status" value="1"/>
</dbReference>
<organism evidence="10 11">
    <name type="scientific">Melghirimyces thermohalophilus</name>
    <dbReference type="NCBI Taxonomy" id="1236220"/>
    <lineage>
        <taxon>Bacteria</taxon>
        <taxon>Bacillati</taxon>
        <taxon>Bacillota</taxon>
        <taxon>Bacilli</taxon>
        <taxon>Bacillales</taxon>
        <taxon>Thermoactinomycetaceae</taxon>
        <taxon>Melghirimyces</taxon>
    </lineage>
</organism>
<accession>A0A1G6K6J9</accession>
<dbReference type="InterPro" id="IPR051549">
    <property type="entry name" value="PEP_Utilizing_Enz"/>
</dbReference>
<dbReference type="NCBIfam" id="NF041857">
    <property type="entry name" value="RIF_Ptrans_rph"/>
    <property type="match status" value="1"/>
</dbReference>
<dbReference type="Gene3D" id="3.30.1490.20">
    <property type="entry name" value="ATP-grasp fold, A domain"/>
    <property type="match status" value="1"/>
</dbReference>
<dbReference type="EMBL" id="FMZA01000005">
    <property type="protein sequence ID" value="SDC26471.1"/>
    <property type="molecule type" value="Genomic_DNA"/>
</dbReference>
<sequence>MGSNVLFFHEIDQTHHPLVGGKAFHLARLSRMEGVRVPEGFCVTTEAYKRVVTQREELHPLIDQLSTLKVEDREKIRDISGKIRHVIQRVQIPQGIEESVLRVLAQLGEGHAYAIRSSATAEDLPHASFAGQQDTYLNITGKSAIFEHIKKCWASLFTDRAVIYRIQNGFDHRKVFLSVIVQRMVFPQASGILFTADPVTSNRKVSSIDASFGLGEALVSGMVSADSYKVREGEIVEKAVSTKKVSIDPLKKGGTEKREIDPDRQKQQALTDEQILQLERIGRSIEASFKHPQDIEWCLADDTFYIVQSRPITTLYPVPEGNDGRNRVYLSFAHQQMMTDVIRPLGMSFLQLTAEKFPIHQAGGRLFIDISHDLASPLGRKMALTMMGKTDPLMVDALRNLVRKKKFIRSLPRGKRVFTLTREGMSPWAMLLQTLKIYFKNDPAIIQQFISQNETSIETLKSQIQEVSGYDLFAFIRADHQRFTKILYGGMGAIWVGMYAASWINRKMEKWLGEKNVADTLSQSVPNNVTSEMGLALLDVADAVRPYPEVRAYLEQEAKDETLFEDLARLDGGPIVSDALQAYLEKYGMRCPGEIDITKPRWCEQPTALIPIILSHIQTFEPGAGRMKFEEGQRNARQKEEELLRRLKQLPGGTRKAKQTERMIRRLRHFIGFREYPKYAWVKRYFLYKQALLKEAASLVQRGIIRDKEDIYYLSFEELQEVVRTHRLDGDLIAGRKKAYEAYEKLTPPRLITSEGELLFGEYDKVNLPEGALPGNPVSSGVVEGRARVIHKMKDADIEKGDILITHSTDPSWTPLFVSINGLVTEVGGHMTHGSVIAREYGLPAVVGVENATTLIKDGQWIRVNGTEGYIERL</sequence>
<evidence type="ECO:0000259" key="9">
    <source>
        <dbReference type="Pfam" id="PF01326"/>
    </source>
</evidence>
<evidence type="ECO:0000256" key="7">
    <source>
        <dbReference type="ARBA" id="ARBA00076136"/>
    </source>
</evidence>
<evidence type="ECO:0000313" key="11">
    <source>
        <dbReference type="Proteomes" id="UP000199387"/>
    </source>
</evidence>
<feature type="domain" description="PEP-utilising enzyme mobile" evidence="8">
    <location>
        <begin position="798"/>
        <end position="869"/>
    </location>
</feature>
<dbReference type="EC" id="2.7.9.6" evidence="5"/>
<dbReference type="Gene3D" id="3.30.470.20">
    <property type="entry name" value="ATP-grasp fold, B domain"/>
    <property type="match status" value="1"/>
</dbReference>
<dbReference type="Proteomes" id="UP000199387">
    <property type="component" value="Unassembled WGS sequence"/>
</dbReference>
<keyword evidence="11" id="KW-1185">Reference proteome</keyword>
<reference evidence="10 11" key="1">
    <citation type="submission" date="2016-10" db="EMBL/GenBank/DDBJ databases">
        <authorList>
            <person name="de Groot N.N."/>
        </authorList>
    </citation>
    <scope>NUCLEOTIDE SEQUENCE [LARGE SCALE GENOMIC DNA]</scope>
    <source>
        <strain evidence="10 11">DSM 45514</strain>
    </source>
</reference>
<evidence type="ECO:0000256" key="3">
    <source>
        <dbReference type="ARBA" id="ARBA00051922"/>
    </source>
</evidence>
<comment type="catalytic activity">
    <reaction evidence="3">
        <text>rifampicin + ATP + H2O = 21-phosphorifampicin + AMP + phosphate + 2 H(+)</text>
        <dbReference type="Rhea" id="RHEA:56304"/>
        <dbReference type="ChEBI" id="CHEBI:15377"/>
        <dbReference type="ChEBI" id="CHEBI:15378"/>
        <dbReference type="ChEBI" id="CHEBI:30616"/>
        <dbReference type="ChEBI" id="CHEBI:43474"/>
        <dbReference type="ChEBI" id="CHEBI:71365"/>
        <dbReference type="ChEBI" id="CHEBI:140195"/>
        <dbReference type="ChEBI" id="CHEBI:456215"/>
        <dbReference type="EC" id="2.7.9.6"/>
    </reaction>
    <physiologicalReaction direction="left-to-right" evidence="3">
        <dbReference type="Rhea" id="RHEA:56305"/>
    </physiologicalReaction>
</comment>
<keyword evidence="2" id="KW-0067">ATP-binding</keyword>
<dbReference type="InterPro" id="IPR013815">
    <property type="entry name" value="ATP_grasp_subdomain_1"/>
</dbReference>
<dbReference type="FunFam" id="3.30.1490.20:FF:000010">
    <property type="entry name" value="Phosphoenolpyruvate synthase"/>
    <property type="match status" value="1"/>
</dbReference>
<gene>
    <name evidence="10" type="ORF">SAMN04488112_10590</name>
</gene>
<dbReference type="STRING" id="1236220.SAMN04488112_10590"/>
<proteinExistence type="inferred from homology"/>
<evidence type="ECO:0000259" key="8">
    <source>
        <dbReference type="Pfam" id="PF00391"/>
    </source>
</evidence>
<dbReference type="Gene3D" id="3.50.30.10">
    <property type="entry name" value="Phosphohistidine domain"/>
    <property type="match status" value="1"/>
</dbReference>
<dbReference type="Pfam" id="PF01326">
    <property type="entry name" value="PPDK_N"/>
    <property type="match status" value="1"/>
</dbReference>
<keyword evidence="10" id="KW-0418">Kinase</keyword>
<dbReference type="Pfam" id="PF00391">
    <property type="entry name" value="PEP-utilizers"/>
    <property type="match status" value="1"/>
</dbReference>